<dbReference type="GO" id="GO:0005634">
    <property type="term" value="C:nucleus"/>
    <property type="evidence" value="ECO:0007669"/>
    <property type="project" value="UniProtKB-SubCell"/>
</dbReference>
<evidence type="ECO:0000313" key="7">
    <source>
        <dbReference type="EMBL" id="GAA93467.1"/>
    </source>
</evidence>
<dbReference type="InterPro" id="IPR037525">
    <property type="entry name" value="Velvet_dom"/>
</dbReference>
<evidence type="ECO:0000256" key="1">
    <source>
        <dbReference type="ARBA" id="ARBA00004123"/>
    </source>
</evidence>
<dbReference type="EMBL" id="BABT02000005">
    <property type="protein sequence ID" value="GAA93467.1"/>
    <property type="molecule type" value="Genomic_DNA"/>
</dbReference>
<organism evidence="7 8">
    <name type="scientific">Mixia osmundae (strain CBS 9802 / IAM 14324 / JCM 22182 / KY 12970)</name>
    <dbReference type="NCBI Taxonomy" id="764103"/>
    <lineage>
        <taxon>Eukaryota</taxon>
        <taxon>Fungi</taxon>
        <taxon>Dikarya</taxon>
        <taxon>Basidiomycota</taxon>
        <taxon>Pucciniomycotina</taxon>
        <taxon>Mixiomycetes</taxon>
        <taxon>Mixiales</taxon>
        <taxon>Mixiaceae</taxon>
        <taxon>Mixia</taxon>
    </lineage>
</organism>
<keyword evidence="8" id="KW-1185">Reference proteome</keyword>
<keyword evidence="4" id="KW-0539">Nucleus</keyword>
<feature type="domain" description="Velvet" evidence="6">
    <location>
        <begin position="196"/>
        <end position="379"/>
    </location>
</feature>
<dbReference type="eggNOG" id="ENOG502SD4K">
    <property type="taxonomic scope" value="Eukaryota"/>
</dbReference>
<sequence>MDSAGLRQKCNSVCLETSLRSACKASWLAASCHTALLTQALRNTCPWPCSDGPLSRSCASNDRADKSASKPRAPGMDSGRRVTRQAGSGKAGLTSKTPEDRGIGSNEALATVGSNADDPAKPRRSPRTRVAETSTGGLDKLLTGRNDPEAIAETSVANTVALPPASIPVEQPSEEPEQTAQALRALVDPTCDERTAQPRRAYELVLIQEPRRGAAIGIRRSSQSRVPILPTPILRLYVREDGERLPITEVIDELQYVICHCALLDADNDEEPIDLAIDPMSNQPRRMLLGQTVSTAQLAEAVDGEQGAFFVFFDLAILLPGRYRLRFALGQALPNSAALAQTITDAFEVGSLAEYPGQEGMTTELDRHLARQGVTTYVRALEDVATQAIALVEE</sequence>
<dbReference type="InterPro" id="IPR021740">
    <property type="entry name" value="Velvet"/>
</dbReference>
<keyword evidence="3" id="KW-0804">Transcription</keyword>
<dbReference type="Gene3D" id="2.60.40.3960">
    <property type="entry name" value="Velvet domain"/>
    <property type="match status" value="1"/>
</dbReference>
<dbReference type="AlphaFoldDB" id="G7DSA7"/>
<evidence type="ECO:0000256" key="5">
    <source>
        <dbReference type="SAM" id="MobiDB-lite"/>
    </source>
</evidence>
<dbReference type="HOGENOM" id="CLU_700363_0_0_1"/>
<dbReference type="PROSITE" id="PS51821">
    <property type="entry name" value="VELVET"/>
    <property type="match status" value="1"/>
</dbReference>
<evidence type="ECO:0000259" key="6">
    <source>
        <dbReference type="PROSITE" id="PS51821"/>
    </source>
</evidence>
<dbReference type="Proteomes" id="UP000009131">
    <property type="component" value="Unassembled WGS sequence"/>
</dbReference>
<dbReference type="Pfam" id="PF11754">
    <property type="entry name" value="Velvet"/>
    <property type="match status" value="2"/>
</dbReference>
<dbReference type="PANTHER" id="PTHR33572:SF15">
    <property type="entry name" value="VELVET DOMAIN-CONTAINING PROTEIN"/>
    <property type="match status" value="1"/>
</dbReference>
<comment type="subcellular location">
    <subcellularLocation>
        <location evidence="1">Nucleus</location>
    </subcellularLocation>
</comment>
<dbReference type="InParanoid" id="G7DSA7"/>
<feature type="region of interest" description="Disordered" evidence="5">
    <location>
        <begin position="54"/>
        <end position="144"/>
    </location>
</feature>
<dbReference type="STRING" id="764103.G7DSA7"/>
<gene>
    <name evidence="7" type="primary">Mo00108</name>
    <name evidence="7" type="ORF">E5Q_00108</name>
</gene>
<evidence type="ECO:0000256" key="3">
    <source>
        <dbReference type="ARBA" id="ARBA00023163"/>
    </source>
</evidence>
<evidence type="ECO:0000313" key="8">
    <source>
        <dbReference type="Proteomes" id="UP000009131"/>
    </source>
</evidence>
<protein>
    <recommendedName>
        <fullName evidence="6">Velvet domain-containing protein</fullName>
    </recommendedName>
</protein>
<dbReference type="OrthoDB" id="3056235at2759"/>
<evidence type="ECO:0000256" key="2">
    <source>
        <dbReference type="ARBA" id="ARBA00023015"/>
    </source>
</evidence>
<keyword evidence="2" id="KW-0805">Transcription regulation</keyword>
<accession>G7DSA7</accession>
<reference evidence="7 8" key="1">
    <citation type="journal article" date="2011" name="J. Gen. Appl. Microbiol.">
        <title>Draft genome sequencing of the enigmatic basidiomycete Mixia osmundae.</title>
        <authorList>
            <person name="Nishida H."/>
            <person name="Nagatsuka Y."/>
            <person name="Sugiyama J."/>
        </authorList>
    </citation>
    <scope>NUCLEOTIDE SEQUENCE [LARGE SCALE GENOMIC DNA]</scope>
    <source>
        <strain evidence="8">CBS 9802 / IAM 14324 / JCM 22182 / KY 12970</strain>
    </source>
</reference>
<evidence type="ECO:0000256" key="4">
    <source>
        <dbReference type="ARBA" id="ARBA00023242"/>
    </source>
</evidence>
<dbReference type="PANTHER" id="PTHR33572">
    <property type="entry name" value="SPORE DEVELOPMENT REGULATOR VOSA"/>
    <property type="match status" value="1"/>
</dbReference>
<dbReference type="RefSeq" id="XP_014569505.1">
    <property type="nucleotide sequence ID" value="XM_014714019.1"/>
</dbReference>
<proteinExistence type="predicted"/>
<name>G7DSA7_MIXOS</name>
<reference evidence="7 8" key="2">
    <citation type="journal article" date="2012" name="Open Biol.">
        <title>Characteristics of nucleosomes and linker DNA regions on the genome of the basidiomycete Mixia osmundae revealed by mono- and dinucleosome mapping.</title>
        <authorList>
            <person name="Nishida H."/>
            <person name="Kondo S."/>
            <person name="Matsumoto T."/>
            <person name="Suzuki Y."/>
            <person name="Yoshikawa H."/>
            <person name="Taylor T.D."/>
            <person name="Sugiyama J."/>
        </authorList>
    </citation>
    <scope>NUCLEOTIDE SEQUENCE [LARGE SCALE GENOMIC DNA]</scope>
    <source>
        <strain evidence="8">CBS 9802 / IAM 14324 / JCM 22182 / KY 12970</strain>
    </source>
</reference>
<comment type="caution">
    <text evidence="7">The sequence shown here is derived from an EMBL/GenBank/DDBJ whole genome shotgun (WGS) entry which is preliminary data.</text>
</comment>
<dbReference type="InterPro" id="IPR038491">
    <property type="entry name" value="Velvet_dom_sf"/>
</dbReference>